<dbReference type="PROSITE" id="PS51257">
    <property type="entry name" value="PROKAR_LIPOPROTEIN"/>
    <property type="match status" value="1"/>
</dbReference>
<protein>
    <recommendedName>
        <fullName evidence="4">Lipoprotein</fullName>
    </recommendedName>
</protein>
<evidence type="ECO:0000313" key="2">
    <source>
        <dbReference type="EMBL" id="MBO8460615.1"/>
    </source>
</evidence>
<reference evidence="2" key="2">
    <citation type="journal article" date="2021" name="PeerJ">
        <title>Extensive microbial diversity within the chicken gut microbiome revealed by metagenomics and culture.</title>
        <authorList>
            <person name="Gilroy R."/>
            <person name="Ravi A."/>
            <person name="Getino M."/>
            <person name="Pursley I."/>
            <person name="Horton D.L."/>
            <person name="Alikhan N.F."/>
            <person name="Baker D."/>
            <person name="Gharbi K."/>
            <person name="Hall N."/>
            <person name="Watson M."/>
            <person name="Adriaenssens E.M."/>
            <person name="Foster-Nyarko E."/>
            <person name="Jarju S."/>
            <person name="Secka A."/>
            <person name="Antonio M."/>
            <person name="Oren A."/>
            <person name="Chaudhuri R.R."/>
            <person name="La Ragione R."/>
            <person name="Hildebrand F."/>
            <person name="Pallen M.J."/>
        </authorList>
    </citation>
    <scope>NUCLEOTIDE SEQUENCE</scope>
    <source>
        <strain evidence="2">G3-3990</strain>
    </source>
</reference>
<evidence type="ECO:0000256" key="1">
    <source>
        <dbReference type="SAM" id="SignalP"/>
    </source>
</evidence>
<keyword evidence="1" id="KW-0732">Signal</keyword>
<sequence length="369" mass="40449">MKKLFIFKSNTLIALAILLSACGTTVNYYSATSETINLGKNVMIQPILAQLDVTPTHVTATLNANELEGLDVSKAKTTVSAKALSTTNADVLVAPRYEMEYDAEKKLSKLTVFGYPAKYSSFRSATANDMKQAIAVAKTDDQTQNNANYVTSKVSNTQMVAEVKVGDKATITLKGNELTGLNEKTALKKAKEQLIRTTNADFLIAENYTVSVKNSVMETFTFTAFPAFYQNYRKYVVADNIFNMTTEPQLIYSTVGDLKTLSGKISVTCNADELQGLNRSSMEVKVRNKALNQYKADVLLNEYFQYTYSADGKDIAQITILGTPAVYHNFHPIAANEVLDPTSTVNADGEAAEGPASFIDTILNLFKKK</sequence>
<feature type="chain" id="PRO_5039040583" description="Lipoprotein" evidence="1">
    <location>
        <begin position="24"/>
        <end position="369"/>
    </location>
</feature>
<evidence type="ECO:0000313" key="3">
    <source>
        <dbReference type="Proteomes" id="UP000823641"/>
    </source>
</evidence>
<reference evidence="2" key="1">
    <citation type="submission" date="2020-10" db="EMBL/GenBank/DDBJ databases">
        <authorList>
            <person name="Gilroy R."/>
        </authorList>
    </citation>
    <scope>NUCLEOTIDE SEQUENCE</scope>
    <source>
        <strain evidence="2">G3-3990</strain>
    </source>
</reference>
<accession>A0A9D9HV81</accession>
<evidence type="ECO:0008006" key="4">
    <source>
        <dbReference type="Google" id="ProtNLM"/>
    </source>
</evidence>
<dbReference type="Proteomes" id="UP000823641">
    <property type="component" value="Unassembled WGS sequence"/>
</dbReference>
<organism evidence="2 3">
    <name type="scientific">Candidatus Gallipaludibacter merdavium</name>
    <dbReference type="NCBI Taxonomy" id="2840839"/>
    <lineage>
        <taxon>Bacteria</taxon>
        <taxon>Pseudomonadati</taxon>
        <taxon>Bacteroidota</taxon>
        <taxon>Bacteroidia</taxon>
        <taxon>Bacteroidales</taxon>
        <taxon>Candidatus Gallipaludibacter</taxon>
    </lineage>
</organism>
<gene>
    <name evidence="2" type="ORF">IAA73_09815</name>
</gene>
<name>A0A9D9HV81_9BACT</name>
<dbReference type="AlphaFoldDB" id="A0A9D9HV81"/>
<feature type="signal peptide" evidence="1">
    <location>
        <begin position="1"/>
        <end position="23"/>
    </location>
</feature>
<dbReference type="EMBL" id="JADIMG010000092">
    <property type="protein sequence ID" value="MBO8460615.1"/>
    <property type="molecule type" value="Genomic_DNA"/>
</dbReference>
<comment type="caution">
    <text evidence="2">The sequence shown here is derived from an EMBL/GenBank/DDBJ whole genome shotgun (WGS) entry which is preliminary data.</text>
</comment>
<proteinExistence type="predicted"/>